<evidence type="ECO:0000313" key="1">
    <source>
        <dbReference type="EMBL" id="JAI01485.1"/>
    </source>
</evidence>
<protein>
    <submittedName>
        <fullName evidence="1">Uncharacterized protein</fullName>
    </submittedName>
</protein>
<dbReference type="AlphaFoldDB" id="A0A0E9XFR2"/>
<accession>A0A0E9XFR2</accession>
<reference evidence="1" key="2">
    <citation type="journal article" date="2015" name="Fish Shellfish Immunol.">
        <title>Early steps in the European eel (Anguilla anguilla)-Vibrio vulnificus interaction in the gills: Role of the RtxA13 toxin.</title>
        <authorList>
            <person name="Callol A."/>
            <person name="Pajuelo D."/>
            <person name="Ebbesson L."/>
            <person name="Teles M."/>
            <person name="MacKenzie S."/>
            <person name="Amaro C."/>
        </authorList>
    </citation>
    <scope>NUCLEOTIDE SEQUENCE</scope>
</reference>
<reference evidence="1" key="1">
    <citation type="submission" date="2014-11" db="EMBL/GenBank/DDBJ databases">
        <authorList>
            <person name="Amaro Gonzalez C."/>
        </authorList>
    </citation>
    <scope>NUCLEOTIDE SEQUENCE</scope>
</reference>
<dbReference type="EMBL" id="GBXM01007093">
    <property type="protein sequence ID" value="JAI01485.1"/>
    <property type="molecule type" value="Transcribed_RNA"/>
</dbReference>
<organism evidence="1">
    <name type="scientific">Anguilla anguilla</name>
    <name type="common">European freshwater eel</name>
    <name type="synonym">Muraena anguilla</name>
    <dbReference type="NCBI Taxonomy" id="7936"/>
    <lineage>
        <taxon>Eukaryota</taxon>
        <taxon>Metazoa</taxon>
        <taxon>Chordata</taxon>
        <taxon>Craniata</taxon>
        <taxon>Vertebrata</taxon>
        <taxon>Euteleostomi</taxon>
        <taxon>Actinopterygii</taxon>
        <taxon>Neopterygii</taxon>
        <taxon>Teleostei</taxon>
        <taxon>Anguilliformes</taxon>
        <taxon>Anguillidae</taxon>
        <taxon>Anguilla</taxon>
    </lineage>
</organism>
<name>A0A0E9XFR2_ANGAN</name>
<sequence>MAFMFISAVSLECESPVLSISLTLKSNAYPRSSFCAVCLATSQHLTRIPLNLEVKWGYHFLEFLWL</sequence>
<proteinExistence type="predicted"/>